<sequence>MESFYKTIKRELINDLKKARLSDILIQDDGCWLVEGANGRVHILKPDGEVITIMNNISKSNLQKRIRSSKWENLTLEQQNKFKDDFIDYINWK</sequence>
<organism evidence="1 2">
    <name type="scientific">Enterococcus larvae</name>
    <dbReference type="NCBI Taxonomy" id="2794352"/>
    <lineage>
        <taxon>Bacteria</taxon>
        <taxon>Bacillati</taxon>
        <taxon>Bacillota</taxon>
        <taxon>Bacilli</taxon>
        <taxon>Lactobacillales</taxon>
        <taxon>Enterococcaceae</taxon>
        <taxon>Enterococcus</taxon>
    </lineage>
</organism>
<reference evidence="1 2" key="1">
    <citation type="submission" date="2020-12" db="EMBL/GenBank/DDBJ databases">
        <title>Vagococcus allomyrinae sp. nov. and Enterococcus lavae sp. nov., isolated from the larvae of Allomyrina dichotoma.</title>
        <authorList>
            <person name="Lee S.D."/>
        </authorList>
    </citation>
    <scope>NUCLEOTIDE SEQUENCE [LARGE SCALE GENOMIC DNA]</scope>
    <source>
        <strain evidence="1 2">BWM-S5</strain>
    </source>
</reference>
<evidence type="ECO:0000313" key="1">
    <source>
        <dbReference type="EMBL" id="MBP1044987.1"/>
    </source>
</evidence>
<accession>A0ABS4CEP5</accession>
<comment type="caution">
    <text evidence="1">The sequence shown here is derived from an EMBL/GenBank/DDBJ whole genome shotgun (WGS) entry which is preliminary data.</text>
</comment>
<keyword evidence="2" id="KW-1185">Reference proteome</keyword>
<gene>
    <name evidence="1" type="ORF">I6N96_01755</name>
</gene>
<dbReference type="EMBL" id="JAEDXU010000001">
    <property type="protein sequence ID" value="MBP1044987.1"/>
    <property type="molecule type" value="Genomic_DNA"/>
</dbReference>
<name>A0ABS4CEP5_9ENTE</name>
<dbReference type="Proteomes" id="UP000673375">
    <property type="component" value="Unassembled WGS sequence"/>
</dbReference>
<proteinExistence type="predicted"/>
<evidence type="ECO:0000313" key="2">
    <source>
        <dbReference type="Proteomes" id="UP000673375"/>
    </source>
</evidence>
<protein>
    <submittedName>
        <fullName evidence="1">Uncharacterized protein</fullName>
    </submittedName>
</protein>